<dbReference type="InterPro" id="IPR036638">
    <property type="entry name" value="HLH_DNA-bd_sf"/>
</dbReference>
<dbReference type="Proteomes" id="UP000187609">
    <property type="component" value="Unassembled WGS sequence"/>
</dbReference>
<dbReference type="Gene3D" id="4.10.280.10">
    <property type="entry name" value="Helix-loop-helix DNA-binding domain"/>
    <property type="match status" value="1"/>
</dbReference>
<proteinExistence type="predicted"/>
<dbReference type="SUPFAM" id="SSF47459">
    <property type="entry name" value="HLH, helix-loop-helix DNA-binding domain"/>
    <property type="match status" value="1"/>
</dbReference>
<evidence type="ECO:0000256" key="4">
    <source>
        <dbReference type="ARBA" id="ARBA00023242"/>
    </source>
</evidence>
<dbReference type="OrthoDB" id="752464at2759"/>
<evidence type="ECO:0000256" key="2">
    <source>
        <dbReference type="ARBA" id="ARBA00023015"/>
    </source>
</evidence>
<protein>
    <submittedName>
        <fullName evidence="6">Transcription factor bhlh93</fullName>
    </submittedName>
</protein>
<dbReference type="AlphaFoldDB" id="A0A314KTM3"/>
<dbReference type="GO" id="GO:0043565">
    <property type="term" value="F:sequence-specific DNA binding"/>
    <property type="evidence" value="ECO:0007669"/>
    <property type="project" value="TreeGrafter"/>
</dbReference>
<keyword evidence="2" id="KW-0805">Transcription regulation</keyword>
<organism evidence="6 7">
    <name type="scientific">Nicotiana attenuata</name>
    <name type="common">Coyote tobacco</name>
    <dbReference type="NCBI Taxonomy" id="49451"/>
    <lineage>
        <taxon>Eukaryota</taxon>
        <taxon>Viridiplantae</taxon>
        <taxon>Streptophyta</taxon>
        <taxon>Embryophyta</taxon>
        <taxon>Tracheophyta</taxon>
        <taxon>Spermatophyta</taxon>
        <taxon>Magnoliopsida</taxon>
        <taxon>eudicotyledons</taxon>
        <taxon>Gunneridae</taxon>
        <taxon>Pentapetalae</taxon>
        <taxon>asterids</taxon>
        <taxon>lamiids</taxon>
        <taxon>Solanales</taxon>
        <taxon>Solanaceae</taxon>
        <taxon>Nicotianoideae</taxon>
        <taxon>Nicotianeae</taxon>
        <taxon>Nicotiana</taxon>
    </lineage>
</organism>
<dbReference type="GO" id="GO:0005634">
    <property type="term" value="C:nucleus"/>
    <property type="evidence" value="ECO:0007669"/>
    <property type="project" value="UniProtKB-SubCell"/>
</dbReference>
<dbReference type="InterPro" id="IPR011598">
    <property type="entry name" value="bHLH_dom"/>
</dbReference>
<comment type="subcellular location">
    <subcellularLocation>
        <location evidence="1">Nucleus</location>
    </subcellularLocation>
</comment>
<feature type="domain" description="BHLH" evidence="5">
    <location>
        <begin position="172"/>
        <end position="221"/>
    </location>
</feature>
<dbReference type="KEGG" id="nau:109206849"/>
<evidence type="ECO:0000256" key="3">
    <source>
        <dbReference type="ARBA" id="ARBA00023163"/>
    </source>
</evidence>
<dbReference type="Gramene" id="OIT32771">
    <property type="protein sequence ID" value="OIT32771"/>
    <property type="gene ID" value="A4A49_08113"/>
</dbReference>
<name>A0A314KTM3_NICAT</name>
<gene>
    <name evidence="6" type="primary">BHLH93_0</name>
    <name evidence="6" type="ORF">A4A49_08113</name>
</gene>
<evidence type="ECO:0000313" key="7">
    <source>
        <dbReference type="Proteomes" id="UP000187609"/>
    </source>
</evidence>
<dbReference type="InterPro" id="IPR054502">
    <property type="entry name" value="bHLH-TF_ACT-like_plant"/>
</dbReference>
<dbReference type="Pfam" id="PF00010">
    <property type="entry name" value="HLH"/>
    <property type="match status" value="1"/>
</dbReference>
<evidence type="ECO:0000259" key="5">
    <source>
        <dbReference type="PROSITE" id="PS50888"/>
    </source>
</evidence>
<evidence type="ECO:0000313" key="6">
    <source>
        <dbReference type="EMBL" id="OIT32771.1"/>
    </source>
</evidence>
<accession>A0A314KTM3</accession>
<sequence>MELTQQDFLEELLAPRIESWNSFTSGVKEFFPNAWNFESSCSFYQQNPEFIAQNSSLLELISPVESNFPCPSFTPQESYPFLDAFITAPAEVDSTNYIQEEYSNRVIVEEGEGVGLISTDFHGHIGPREDSSCFSNKVKMEEATSRINNIGHVPNNMGEKKSSTTKIKKVEGQPSKNLMAERRRRKRLNDRLSMLRSIVPKISKMDRTSILGDTIDYMKELIDKIHRLHEDDEMEDETKDRKLLGNYKELKANEALVRNPPKFDVERRNEETRIEICCAGKPGLVLSTVSTIEALGLDVQQCVVSCFSDFSMRASCSEATEHRTILRSEDVKQALFKTAGYGGRCL</sequence>
<dbReference type="SMR" id="A0A314KTM3"/>
<dbReference type="PANTHER" id="PTHR31945">
    <property type="entry name" value="TRANSCRIPTION FACTOR SCREAM2-RELATED"/>
    <property type="match status" value="1"/>
</dbReference>
<dbReference type="InterPro" id="IPR051358">
    <property type="entry name" value="TF_AMS/ICE1/BHLH6-like"/>
</dbReference>
<dbReference type="EMBL" id="MJEQ01000997">
    <property type="protein sequence ID" value="OIT32771.1"/>
    <property type="molecule type" value="Genomic_DNA"/>
</dbReference>
<dbReference type="PANTHER" id="PTHR31945:SF150">
    <property type="entry name" value="TRANSCRIPTION FACTOR BHLH93-LIKE"/>
    <property type="match status" value="1"/>
</dbReference>
<keyword evidence="7" id="KW-1185">Reference proteome</keyword>
<dbReference type="GeneID" id="109206849"/>
<dbReference type="STRING" id="49451.A0A314KTM3"/>
<dbReference type="Pfam" id="PF22754">
    <property type="entry name" value="bHLH-TF_ACT-like_plant"/>
    <property type="match status" value="1"/>
</dbReference>
<dbReference type="SMART" id="SM00353">
    <property type="entry name" value="HLH"/>
    <property type="match status" value="1"/>
</dbReference>
<comment type="caution">
    <text evidence="6">The sequence shown here is derived from an EMBL/GenBank/DDBJ whole genome shotgun (WGS) entry which is preliminary data.</text>
</comment>
<keyword evidence="4" id="KW-0539">Nucleus</keyword>
<keyword evidence="3" id="KW-0804">Transcription</keyword>
<evidence type="ECO:0000256" key="1">
    <source>
        <dbReference type="ARBA" id="ARBA00004123"/>
    </source>
</evidence>
<dbReference type="GO" id="GO:0046983">
    <property type="term" value="F:protein dimerization activity"/>
    <property type="evidence" value="ECO:0007669"/>
    <property type="project" value="InterPro"/>
</dbReference>
<dbReference type="GO" id="GO:0003700">
    <property type="term" value="F:DNA-binding transcription factor activity"/>
    <property type="evidence" value="ECO:0007669"/>
    <property type="project" value="TreeGrafter"/>
</dbReference>
<reference evidence="6" key="1">
    <citation type="submission" date="2016-11" db="EMBL/GenBank/DDBJ databases">
        <title>The genome of Nicotiana attenuata.</title>
        <authorList>
            <person name="Xu S."/>
            <person name="Brockmoeller T."/>
            <person name="Gaquerel E."/>
            <person name="Navarro A."/>
            <person name="Kuhl H."/>
            <person name="Gase K."/>
            <person name="Ling Z."/>
            <person name="Zhou W."/>
            <person name="Kreitzer C."/>
            <person name="Stanke M."/>
            <person name="Tang H."/>
            <person name="Lyons E."/>
            <person name="Pandey P."/>
            <person name="Pandey S.P."/>
            <person name="Timmermann B."/>
            <person name="Baldwin I.T."/>
        </authorList>
    </citation>
    <scope>NUCLEOTIDE SEQUENCE [LARGE SCALE GENOMIC DNA]</scope>
    <source>
        <strain evidence="6">UT</strain>
    </source>
</reference>
<dbReference type="PROSITE" id="PS50888">
    <property type="entry name" value="BHLH"/>
    <property type="match status" value="1"/>
</dbReference>